<reference evidence="8 9" key="1">
    <citation type="submission" date="2012-01" db="EMBL/GenBank/DDBJ databases">
        <title>The Genome Sequence of Facklamia languida CCUG 37842.</title>
        <authorList>
            <consortium name="The Broad Institute Genome Sequencing Platform"/>
            <person name="Earl A."/>
            <person name="Ward D."/>
            <person name="Feldgarden M."/>
            <person name="Gevers D."/>
            <person name="Huys G."/>
            <person name="Young S.K."/>
            <person name="Zeng Q."/>
            <person name="Gargeya S."/>
            <person name="Fitzgerald M."/>
            <person name="Haas B."/>
            <person name="Abouelleil A."/>
            <person name="Alvarado L."/>
            <person name="Arachchi H.M."/>
            <person name="Berlin A."/>
            <person name="Chapman S.B."/>
            <person name="Gearin G."/>
            <person name="Goldberg J."/>
            <person name="Griggs A."/>
            <person name="Gujja S."/>
            <person name="Hansen M."/>
            <person name="Heiman D."/>
            <person name="Howarth C."/>
            <person name="Larimer J."/>
            <person name="Lui A."/>
            <person name="MacDonald P.J.P."/>
            <person name="McCowen C."/>
            <person name="Montmayeur A."/>
            <person name="Murphy C."/>
            <person name="Neiman D."/>
            <person name="Pearson M."/>
            <person name="Priest M."/>
            <person name="Roberts A."/>
            <person name="Saif S."/>
            <person name="Shea T."/>
            <person name="Sisk P."/>
            <person name="Stolte C."/>
            <person name="Sykes S."/>
            <person name="Wortman J."/>
            <person name="Nusbaum C."/>
            <person name="Birren B."/>
        </authorList>
    </citation>
    <scope>NUCLEOTIDE SEQUENCE [LARGE SCALE GENOMIC DNA]</scope>
    <source>
        <strain evidence="8 9">CCUG 37842</strain>
    </source>
</reference>
<sequence>MAIDGFFTRALVQELQESLNQGRIHKIYQPFQQELQMVIRSNRTNYRLAGSSHPTNFALYLTEERPANPEQAPMFCMLLRKHLIGTRILAIEQYQNDRIIDFYLQGRDEIGVDQEYLLTFELMGRHSNIILVNQANQEIIDCIKHVPVYQNSYRILAPGAPFKRPPQNTDQVNLFALDDSALFNFASDHQDLLAEGQGFKVIQGMSKLSASALAYWMQASGGSLSALAALERLKSIMAYPAPVLYKSQDKVQFYAFKLPQLDSPSQVYPSLSQLLEGFLAEKIHLDRVKQVTGTLLDRIQHTIKKNQKKLTKLAQDRQVASQADDYRIQGELLNAYAYQVSKGQDQIEVTNYYDNSQMKIDLDPQLSAVENAQVYFKKYQKYRDALKYIDHERQTAQEEIDYLEGILVQLDQADLEDIETIKQELIHQGYVTQKKGSSKKRAKTQSKPRRFKSSDGVMIYVGRNNQQNDELSLKKASKNHWWLHAKDIPGAHVIIESDAPSDLTLTQAANLAAYFSKSAHSANVPVDTVQTKHLRKPNGARPGYVIYEGQRTLYVTPDEELVKELQVDER</sequence>
<dbReference type="RefSeq" id="WP_006309624.1">
    <property type="nucleotide sequence ID" value="NZ_JH601133.1"/>
</dbReference>
<protein>
    <recommendedName>
        <fullName evidence="5">Rqc2 homolog RqcH</fullName>
        <shortName evidence="5">RqcH</shortName>
    </recommendedName>
</protein>
<evidence type="ECO:0000256" key="2">
    <source>
        <dbReference type="ARBA" id="ARBA00022730"/>
    </source>
</evidence>
<dbReference type="Proteomes" id="UP000006190">
    <property type="component" value="Unassembled WGS sequence"/>
</dbReference>
<dbReference type="Gene3D" id="2.30.310.10">
    <property type="entry name" value="ibrinogen binding protein from staphylococcus aureus domain"/>
    <property type="match status" value="1"/>
</dbReference>
<comment type="similarity">
    <text evidence="5">Belongs to the NEMF family.</text>
</comment>
<evidence type="ECO:0000256" key="6">
    <source>
        <dbReference type="SAM" id="MobiDB-lite"/>
    </source>
</evidence>
<keyword evidence="9" id="KW-1185">Reference proteome</keyword>
<accession>H3NKM3</accession>
<feature type="compositionally biased region" description="Basic residues" evidence="6">
    <location>
        <begin position="436"/>
        <end position="451"/>
    </location>
</feature>
<dbReference type="InterPro" id="IPR051608">
    <property type="entry name" value="RQC_Subunit_NEMF"/>
</dbReference>
<dbReference type="Gene3D" id="3.40.970.40">
    <property type="entry name" value="fibrinogen binding protein from staphylococcus aureus domain like"/>
    <property type="match status" value="1"/>
</dbReference>
<dbReference type="OrthoDB" id="9766163at2"/>
<evidence type="ECO:0000256" key="4">
    <source>
        <dbReference type="ARBA" id="ARBA00022917"/>
    </source>
</evidence>
<evidence type="ECO:0000259" key="7">
    <source>
        <dbReference type="Pfam" id="PF05670"/>
    </source>
</evidence>
<dbReference type="InterPro" id="IPR043682">
    <property type="entry name" value="RqcH_bacterial"/>
</dbReference>
<dbReference type="Pfam" id="PF05670">
    <property type="entry name" value="NFACT-R_1"/>
    <property type="match status" value="1"/>
</dbReference>
<dbReference type="PATRIC" id="fig|883113.3.peg.1412"/>
<dbReference type="HOGENOM" id="CLU_022481_2_1_9"/>
<dbReference type="GO" id="GO:0000049">
    <property type="term" value="F:tRNA binding"/>
    <property type="evidence" value="ECO:0007669"/>
    <property type="project" value="UniProtKB-UniRule"/>
</dbReference>
<dbReference type="InterPro" id="IPR008532">
    <property type="entry name" value="NFACT_RNA-bd"/>
</dbReference>
<dbReference type="STRING" id="883113.HMPREF9708_01412"/>
<dbReference type="PANTHER" id="PTHR15239">
    <property type="entry name" value="NUCLEAR EXPORT MEDIATOR FACTOR NEMF"/>
    <property type="match status" value="1"/>
</dbReference>
<comment type="function">
    <text evidence="5">Key component of the ribosome quality control system (RQC), a ribosome-associated complex that mediates the extraction of incompletely synthesized nascent chains from stalled ribosomes and their subsequent degradation. RqcH recruits Ala-charged tRNA, and with RqcP directs the elongation of stalled nascent chains on 50S ribosomal subunits, leading to non-templated C-terminal alanine extensions (Ala tail). The Ala tail promotes nascent chain degradation. May add between 1 and at least 8 Ala residues. Binds to stalled 50S ribosomal subunits.</text>
</comment>
<organism evidence="8 9">
    <name type="scientific">Facklamia languida CCUG 37842</name>
    <dbReference type="NCBI Taxonomy" id="883113"/>
    <lineage>
        <taxon>Bacteria</taxon>
        <taxon>Bacillati</taxon>
        <taxon>Bacillota</taxon>
        <taxon>Bacilli</taxon>
        <taxon>Lactobacillales</taxon>
        <taxon>Aerococcaceae</taxon>
        <taxon>Facklamia</taxon>
    </lineage>
</organism>
<keyword evidence="1 5" id="KW-0820">tRNA-binding</keyword>
<comment type="subunit">
    <text evidence="5">Associates with stalled 50S ribosomal subunits. Binds to RqcP.</text>
</comment>
<dbReference type="GO" id="GO:0043023">
    <property type="term" value="F:ribosomal large subunit binding"/>
    <property type="evidence" value="ECO:0007669"/>
    <property type="project" value="UniProtKB-UniRule"/>
</dbReference>
<feature type="domain" description="NFACT RNA-binding" evidence="7">
    <location>
        <begin position="447"/>
        <end position="539"/>
    </location>
</feature>
<dbReference type="GO" id="GO:0072344">
    <property type="term" value="P:rescue of stalled ribosome"/>
    <property type="evidence" value="ECO:0007669"/>
    <property type="project" value="UniProtKB-UniRule"/>
</dbReference>
<proteinExistence type="inferred from homology"/>
<evidence type="ECO:0000256" key="1">
    <source>
        <dbReference type="ARBA" id="ARBA00022555"/>
    </source>
</evidence>
<dbReference type="EMBL" id="AGEG01000015">
    <property type="protein sequence ID" value="EHR36406.1"/>
    <property type="molecule type" value="Genomic_DNA"/>
</dbReference>
<name>H3NKM3_9LACT</name>
<dbReference type="GO" id="GO:1990112">
    <property type="term" value="C:RQC complex"/>
    <property type="evidence" value="ECO:0007669"/>
    <property type="project" value="TreeGrafter"/>
</dbReference>
<evidence type="ECO:0000313" key="9">
    <source>
        <dbReference type="Proteomes" id="UP000006190"/>
    </source>
</evidence>
<keyword evidence="2 5" id="KW-0699">rRNA-binding</keyword>
<gene>
    <name evidence="5" type="primary">rqcH</name>
    <name evidence="8" type="ORF">HMPREF9708_01412</name>
</gene>
<dbReference type="eggNOG" id="COG1293">
    <property type="taxonomic scope" value="Bacteria"/>
</dbReference>
<dbReference type="AlphaFoldDB" id="H3NKM3"/>
<dbReference type="Pfam" id="PF05833">
    <property type="entry name" value="NFACT_N"/>
    <property type="match status" value="1"/>
</dbReference>
<dbReference type="PANTHER" id="PTHR15239:SF6">
    <property type="entry name" value="RIBOSOME QUALITY CONTROL COMPLEX SUBUNIT NEMF"/>
    <property type="match status" value="1"/>
</dbReference>
<keyword evidence="3 5" id="KW-0694">RNA-binding</keyword>
<dbReference type="HAMAP" id="MF_00844_B">
    <property type="entry name" value="RqcH_B"/>
    <property type="match status" value="1"/>
</dbReference>
<dbReference type="FunFam" id="2.30.310.10:FF:000004">
    <property type="entry name" value="Fibronectin-binding protein A"/>
    <property type="match status" value="1"/>
</dbReference>
<evidence type="ECO:0000256" key="5">
    <source>
        <dbReference type="HAMAP-Rule" id="MF_00844"/>
    </source>
</evidence>
<evidence type="ECO:0000256" key="3">
    <source>
        <dbReference type="ARBA" id="ARBA00022884"/>
    </source>
</evidence>
<dbReference type="GO" id="GO:0019843">
    <property type="term" value="F:rRNA binding"/>
    <property type="evidence" value="ECO:0007669"/>
    <property type="project" value="UniProtKB-UniRule"/>
</dbReference>
<keyword evidence="4 5" id="KW-0648">Protein biosynthesis</keyword>
<comment type="caution">
    <text evidence="8">The sequence shown here is derived from an EMBL/GenBank/DDBJ whole genome shotgun (WGS) entry which is preliminary data.</text>
</comment>
<evidence type="ECO:0000313" key="8">
    <source>
        <dbReference type="EMBL" id="EHR36406.1"/>
    </source>
</evidence>
<feature type="region of interest" description="Disordered" evidence="6">
    <location>
        <begin position="432"/>
        <end position="451"/>
    </location>
</feature>